<sequence length="774" mass="86025">MSGQEVSPSGAYDPLYPEPVENVYHRRKMFEFRERYEPIFARLPEPVKREAMAAIKAIAKRKYNVDIGTSSVLGHWFGRKKLYDSRLTYMAALNDDFLDDIPENPVITHESRNQIRCRLNSTNIPDASPASPSPATSEGMDDPSGSAHSDSDGSGNSKRKIETRSSKKSLGGLAEPTTRSAANRTPIQNQKKRSAIPEPSVSTRKKRQRGPGAAAHHPSTTQHGEDATASVGDQGSQENDVVKLKVKLRKAEAVNDHLEAKVIGEGQEIMALKEREKSTGENLDHLREENAKLQTQLKTAEEERNGAQEEFNRLNDLVRARLEESRRAIGEAIQGTHGLSLVVDAGGSSQILAHLDIEHARSPQSRLRLPPVPGQHARRLRLFTEYKFPGTASTREPHSSFLHHSHHHLASPSPLPSRINFKPQNGPRPRAFCKMAEQPSLRTYDPLYPEPVENKYLLGRMFEFRDAFEPVFARQTAKVKRQAALALIEISCTSYTVSPSNLPWYRTKSRKTVNAGTFLVLGNWLGKSKVDDKRLHYTPSDELLKDISANPFITHEPDHRVKKRLMTAAKGPNTALTSQNTLVSKEPSTSASRINKGKCKRPNAMKPSGVLPGQRPAKRLARVELPVKSKRQKGATKNATEHEEATKCLEKKSIHGKVKAQGGSGSALYEIRQKLKLAQREDHALSELKISRAARTEAGSAPNDEVGRAHIAGARTAVDQFRDGPYMERMIADIIKESGRSYIKRLLDESLELIWRQIMPDESIANAVDAAFSG</sequence>
<feature type="region of interest" description="Disordered" evidence="2">
    <location>
        <begin position="121"/>
        <end position="239"/>
    </location>
</feature>
<evidence type="ECO:0000256" key="2">
    <source>
        <dbReference type="SAM" id="MobiDB-lite"/>
    </source>
</evidence>
<dbReference type="EMBL" id="LCWV01000005">
    <property type="protein sequence ID" value="PWI73306.1"/>
    <property type="molecule type" value="Genomic_DNA"/>
</dbReference>
<name>A0A2U3EFL3_PURLI</name>
<feature type="region of interest" description="Disordered" evidence="2">
    <location>
        <begin position="394"/>
        <end position="418"/>
    </location>
</feature>
<keyword evidence="1" id="KW-0175">Coiled coil</keyword>
<protein>
    <submittedName>
        <fullName evidence="3">Uncharacterized protein</fullName>
    </submittedName>
</protein>
<organism evidence="3 4">
    <name type="scientific">Purpureocillium lilacinum</name>
    <name type="common">Paecilomyces lilacinus</name>
    <dbReference type="NCBI Taxonomy" id="33203"/>
    <lineage>
        <taxon>Eukaryota</taxon>
        <taxon>Fungi</taxon>
        <taxon>Dikarya</taxon>
        <taxon>Ascomycota</taxon>
        <taxon>Pezizomycotina</taxon>
        <taxon>Sordariomycetes</taxon>
        <taxon>Hypocreomycetidae</taxon>
        <taxon>Hypocreales</taxon>
        <taxon>Ophiocordycipitaceae</taxon>
        <taxon>Purpureocillium</taxon>
    </lineage>
</organism>
<feature type="compositionally biased region" description="Polar residues" evidence="2">
    <location>
        <begin position="581"/>
        <end position="593"/>
    </location>
</feature>
<evidence type="ECO:0000313" key="3">
    <source>
        <dbReference type="EMBL" id="PWI73306.1"/>
    </source>
</evidence>
<feature type="compositionally biased region" description="Polar residues" evidence="2">
    <location>
        <begin position="177"/>
        <end position="189"/>
    </location>
</feature>
<evidence type="ECO:0000313" key="4">
    <source>
        <dbReference type="Proteomes" id="UP000245956"/>
    </source>
</evidence>
<gene>
    <name evidence="3" type="ORF">PCL_10321</name>
</gene>
<comment type="caution">
    <text evidence="3">The sequence shown here is derived from an EMBL/GenBank/DDBJ whole genome shotgun (WGS) entry which is preliminary data.</text>
</comment>
<reference evidence="3 4" key="1">
    <citation type="journal article" date="2016" name="Front. Microbiol.">
        <title>Genome and transcriptome sequences reveal the specific parasitism of the nematophagous Purpureocillium lilacinum 36-1.</title>
        <authorList>
            <person name="Xie J."/>
            <person name="Li S."/>
            <person name="Mo C."/>
            <person name="Xiao X."/>
            <person name="Peng D."/>
            <person name="Wang G."/>
            <person name="Xiao Y."/>
        </authorList>
    </citation>
    <scope>NUCLEOTIDE SEQUENCE [LARGE SCALE GENOMIC DNA]</scope>
    <source>
        <strain evidence="3 4">36-1</strain>
    </source>
</reference>
<dbReference type="AlphaFoldDB" id="A0A2U3EFL3"/>
<feature type="compositionally biased region" description="Low complexity" evidence="2">
    <location>
        <begin position="142"/>
        <end position="156"/>
    </location>
</feature>
<feature type="coiled-coil region" evidence="1">
    <location>
        <begin position="241"/>
        <end position="317"/>
    </location>
</feature>
<feature type="region of interest" description="Disordered" evidence="2">
    <location>
        <begin position="581"/>
        <end position="615"/>
    </location>
</feature>
<proteinExistence type="predicted"/>
<dbReference type="Proteomes" id="UP000245956">
    <property type="component" value="Unassembled WGS sequence"/>
</dbReference>
<accession>A0A2U3EFL3</accession>
<evidence type="ECO:0000256" key="1">
    <source>
        <dbReference type="SAM" id="Coils"/>
    </source>
</evidence>